<evidence type="ECO:0000256" key="7">
    <source>
        <dbReference type="PROSITE-ProRule" id="PRU00339"/>
    </source>
</evidence>
<feature type="chain" id="PRO_5023885944" description="Tetratricopeptide repeat and J domain-containing co-chaperone DNJ1" evidence="9">
    <location>
        <begin position="26"/>
        <end position="526"/>
    </location>
</feature>
<protein>
    <recommendedName>
        <fullName evidence="6">Tetratricopeptide repeat and J domain-containing co-chaperone DNJ1</fullName>
    </recommendedName>
</protein>
<keyword evidence="4 7" id="KW-0802">TPR repeat</keyword>
<dbReference type="Proteomes" id="UP000326924">
    <property type="component" value="Unassembled WGS sequence"/>
</dbReference>
<dbReference type="GO" id="GO:0051087">
    <property type="term" value="F:protein-folding chaperone binding"/>
    <property type="evidence" value="ECO:0007669"/>
    <property type="project" value="TreeGrafter"/>
</dbReference>
<reference evidence="11 12" key="1">
    <citation type="submission" date="2019-09" db="EMBL/GenBank/DDBJ databases">
        <title>Draft genome of the ectomycorrhizal ascomycete Sphaerosporella brunnea.</title>
        <authorList>
            <consortium name="DOE Joint Genome Institute"/>
            <person name="Benucci G.M."/>
            <person name="Marozzi G."/>
            <person name="Antonielli L."/>
            <person name="Sanchez S."/>
            <person name="Marco P."/>
            <person name="Wang X."/>
            <person name="Falini L.B."/>
            <person name="Barry K."/>
            <person name="Haridas S."/>
            <person name="Lipzen A."/>
            <person name="Labutti K."/>
            <person name="Grigoriev I.V."/>
            <person name="Murat C."/>
            <person name="Martin F."/>
            <person name="Albertini E."/>
            <person name="Donnini D."/>
            <person name="Bonito G."/>
        </authorList>
    </citation>
    <scope>NUCLEOTIDE SEQUENCE [LARGE SCALE GENOMIC DNA]</scope>
    <source>
        <strain evidence="11 12">Sb_GMNB300</strain>
    </source>
</reference>
<comment type="subcellular location">
    <subcellularLocation>
        <location evidence="1">Endoplasmic reticulum lumen</location>
    </subcellularLocation>
</comment>
<dbReference type="Pfam" id="PF13432">
    <property type="entry name" value="TPR_16"/>
    <property type="match status" value="1"/>
</dbReference>
<feature type="compositionally biased region" description="Gly residues" evidence="8">
    <location>
        <begin position="510"/>
        <end position="520"/>
    </location>
</feature>
<dbReference type="CDD" id="cd06257">
    <property type="entry name" value="DnaJ"/>
    <property type="match status" value="1"/>
</dbReference>
<evidence type="ECO:0000256" key="5">
    <source>
        <dbReference type="ARBA" id="ARBA00022824"/>
    </source>
</evidence>
<dbReference type="GO" id="GO:0051787">
    <property type="term" value="F:misfolded protein binding"/>
    <property type="evidence" value="ECO:0007669"/>
    <property type="project" value="TreeGrafter"/>
</dbReference>
<dbReference type="PROSITE" id="PS50005">
    <property type="entry name" value="TPR"/>
    <property type="match status" value="2"/>
</dbReference>
<evidence type="ECO:0000259" key="10">
    <source>
        <dbReference type="PROSITE" id="PS50076"/>
    </source>
</evidence>
<dbReference type="OrthoDB" id="1726119at2759"/>
<gene>
    <name evidence="11" type="ORF">FN846DRAFT_976560</name>
</gene>
<accession>A0A5J5EEB5</accession>
<dbReference type="PANTHER" id="PTHR44140">
    <property type="entry name" value="LD25575P"/>
    <property type="match status" value="1"/>
</dbReference>
<dbReference type="PROSITE" id="PS50076">
    <property type="entry name" value="DNAJ_2"/>
    <property type="match status" value="1"/>
</dbReference>
<dbReference type="SMART" id="SM00028">
    <property type="entry name" value="TPR"/>
    <property type="match status" value="6"/>
</dbReference>
<evidence type="ECO:0000256" key="9">
    <source>
        <dbReference type="SAM" id="SignalP"/>
    </source>
</evidence>
<dbReference type="EMBL" id="VXIS01000383">
    <property type="protein sequence ID" value="KAA8893962.1"/>
    <property type="molecule type" value="Genomic_DNA"/>
</dbReference>
<dbReference type="AlphaFoldDB" id="A0A5J5EEB5"/>
<dbReference type="InterPro" id="IPR051727">
    <property type="entry name" value="DnaJ_C3_Co-chaperones"/>
</dbReference>
<keyword evidence="5" id="KW-0256">Endoplasmic reticulum</keyword>
<keyword evidence="12" id="KW-1185">Reference proteome</keyword>
<dbReference type="InterPro" id="IPR019734">
    <property type="entry name" value="TPR_rpt"/>
</dbReference>
<evidence type="ECO:0000313" key="11">
    <source>
        <dbReference type="EMBL" id="KAA8893962.1"/>
    </source>
</evidence>
<organism evidence="11 12">
    <name type="scientific">Sphaerosporella brunnea</name>
    <dbReference type="NCBI Taxonomy" id="1250544"/>
    <lineage>
        <taxon>Eukaryota</taxon>
        <taxon>Fungi</taxon>
        <taxon>Dikarya</taxon>
        <taxon>Ascomycota</taxon>
        <taxon>Pezizomycotina</taxon>
        <taxon>Pezizomycetes</taxon>
        <taxon>Pezizales</taxon>
        <taxon>Pyronemataceae</taxon>
        <taxon>Sphaerosporella</taxon>
    </lineage>
</organism>
<evidence type="ECO:0000256" key="1">
    <source>
        <dbReference type="ARBA" id="ARBA00004319"/>
    </source>
</evidence>
<dbReference type="InterPro" id="IPR011990">
    <property type="entry name" value="TPR-like_helical_dom_sf"/>
</dbReference>
<feature type="signal peptide" evidence="9">
    <location>
        <begin position="1"/>
        <end position="25"/>
    </location>
</feature>
<dbReference type="GO" id="GO:0034975">
    <property type="term" value="P:protein folding in endoplasmic reticulum"/>
    <property type="evidence" value="ECO:0007669"/>
    <property type="project" value="TreeGrafter"/>
</dbReference>
<comment type="caution">
    <text evidence="11">The sequence shown here is derived from an EMBL/GenBank/DDBJ whole genome shotgun (WGS) entry which is preliminary data.</text>
</comment>
<proteinExistence type="predicted"/>
<feature type="repeat" description="TPR" evidence="7">
    <location>
        <begin position="34"/>
        <end position="67"/>
    </location>
</feature>
<dbReference type="SMART" id="SM00271">
    <property type="entry name" value="DnaJ"/>
    <property type="match status" value="1"/>
</dbReference>
<feature type="domain" description="J" evidence="10">
    <location>
        <begin position="408"/>
        <end position="476"/>
    </location>
</feature>
<dbReference type="GO" id="GO:0005788">
    <property type="term" value="C:endoplasmic reticulum lumen"/>
    <property type="evidence" value="ECO:0007669"/>
    <property type="project" value="UniProtKB-SubCell"/>
</dbReference>
<dbReference type="FunFam" id="1.25.40.10:FF:000224">
    <property type="entry name" value="DnaJ and TPR domain protein"/>
    <property type="match status" value="1"/>
</dbReference>
<dbReference type="SUPFAM" id="SSF46565">
    <property type="entry name" value="Chaperone J-domain"/>
    <property type="match status" value="1"/>
</dbReference>
<evidence type="ECO:0000256" key="2">
    <source>
        <dbReference type="ARBA" id="ARBA00022729"/>
    </source>
</evidence>
<keyword evidence="2 9" id="KW-0732">Signal</keyword>
<evidence type="ECO:0000256" key="4">
    <source>
        <dbReference type="ARBA" id="ARBA00022803"/>
    </source>
</evidence>
<name>A0A5J5EEB5_9PEZI</name>
<dbReference type="InterPro" id="IPR036869">
    <property type="entry name" value="J_dom_sf"/>
</dbReference>
<dbReference type="InParanoid" id="A0A5J5EEB5"/>
<dbReference type="PANTHER" id="PTHR44140:SF2">
    <property type="entry name" value="LD25575P"/>
    <property type="match status" value="1"/>
</dbReference>
<dbReference type="Gene3D" id="1.25.40.10">
    <property type="entry name" value="Tetratricopeptide repeat domain"/>
    <property type="match status" value="1"/>
</dbReference>
<dbReference type="SUPFAM" id="SSF48452">
    <property type="entry name" value="TPR-like"/>
    <property type="match status" value="3"/>
</dbReference>
<dbReference type="PRINTS" id="PR00625">
    <property type="entry name" value="JDOMAIN"/>
</dbReference>
<evidence type="ECO:0000313" key="12">
    <source>
        <dbReference type="Proteomes" id="UP000326924"/>
    </source>
</evidence>
<sequence length="526" mass="58300">MVLLKSNLVYFSAALLFSTLTPVLADAPDADLPVSSLVARADTLLQAGDKHGALDHFEAAIKKDPSNYLTLFKRGATYLSLGKSTQASADFDAVLNLKPDFEAALLQRARLKAKTGDWAAAKKDYRKAGKTKYAIEISEIGAAETAAEEARKAEKKKDWDTCTEKAGAAILVAPQVPALRSLRAACRMQKGDVLEAVGDLTHVAQLSPFDTTPHVQIANLLYFSMNDFDRSAANLRKCLHSDPDSKLCSKLLRRIKNYEKSVKKAKELREKRQFNSANKVLLTFGEDAGVIDEVKEEIDQLKREGVINAKCPLTLLAQLEEMACDDFTEMGKPEKARPHCDEALRLNPSSLPAILAKATRLLKEDAFEEAIRLLEKAKEEVEGASGDRRIQKKLQEAHNLLRRSKTKDYYKVLGVSRDADAQDIKKAYRKLTKQYHPDKYRGEMTPEQIQKKMSEINEAYEVLSDPALKERFDNGDDPNSQEGQNPFAQGGNPFGGFGQGGHQQFMFRQQGGGSPFGQGGFNFHFG</sequence>
<dbReference type="Gene3D" id="1.10.287.110">
    <property type="entry name" value="DnaJ domain"/>
    <property type="match status" value="1"/>
</dbReference>
<feature type="compositionally biased region" description="Polar residues" evidence="8">
    <location>
        <begin position="477"/>
        <end position="486"/>
    </location>
</feature>
<feature type="region of interest" description="Disordered" evidence="8">
    <location>
        <begin position="469"/>
        <end position="526"/>
    </location>
</feature>
<evidence type="ECO:0000256" key="6">
    <source>
        <dbReference type="ARBA" id="ARBA00073740"/>
    </source>
</evidence>
<evidence type="ECO:0000256" key="8">
    <source>
        <dbReference type="SAM" id="MobiDB-lite"/>
    </source>
</evidence>
<keyword evidence="3" id="KW-0677">Repeat</keyword>
<feature type="compositionally biased region" description="Gly residues" evidence="8">
    <location>
        <begin position="492"/>
        <end position="501"/>
    </location>
</feature>
<dbReference type="InterPro" id="IPR001623">
    <property type="entry name" value="DnaJ_domain"/>
</dbReference>
<feature type="repeat" description="TPR" evidence="7">
    <location>
        <begin position="68"/>
        <end position="101"/>
    </location>
</feature>
<dbReference type="Pfam" id="PF00226">
    <property type="entry name" value="DnaJ"/>
    <property type="match status" value="1"/>
</dbReference>
<evidence type="ECO:0000256" key="3">
    <source>
        <dbReference type="ARBA" id="ARBA00022737"/>
    </source>
</evidence>